<dbReference type="OrthoDB" id="8482at2157"/>
<dbReference type="STRING" id="890420.SAMN05216226_102104"/>
<reference evidence="3 4" key="1">
    <citation type="submission" date="2016-10" db="EMBL/GenBank/DDBJ databases">
        <authorList>
            <person name="de Groot N.N."/>
        </authorList>
    </citation>
    <scope>NUCLEOTIDE SEQUENCE [LARGE SCALE GENOMIC DNA]</scope>
    <source>
        <strain evidence="3 4">IBRC-M10015</strain>
    </source>
</reference>
<dbReference type="InterPro" id="IPR055771">
    <property type="entry name" value="DUF7347"/>
</dbReference>
<protein>
    <submittedName>
        <fullName evidence="3">Uncharacterized protein</fullName>
    </submittedName>
</protein>
<dbReference type="EMBL" id="FNFC01000002">
    <property type="protein sequence ID" value="SDJ31632.1"/>
    <property type="molecule type" value="Genomic_DNA"/>
</dbReference>
<organism evidence="3 4">
    <name type="scientific">Halovenus aranensis</name>
    <dbReference type="NCBI Taxonomy" id="890420"/>
    <lineage>
        <taxon>Archaea</taxon>
        <taxon>Methanobacteriati</taxon>
        <taxon>Methanobacteriota</taxon>
        <taxon>Stenosarchaea group</taxon>
        <taxon>Halobacteria</taxon>
        <taxon>Halobacteriales</taxon>
        <taxon>Haloarculaceae</taxon>
        <taxon>Halovenus</taxon>
    </lineage>
</organism>
<sequence>MTEETGTDYIGSPEDAFSVLGDETRLGILLELAQALSDGDPGLQFSELRRRVGVEDSGRFNYHLDKLSDGFIGKRDGEYGIRTAGLAVVSAIYSGTYGADTGEHTAESTWLCPDCGDPLTISYERDQLFLNCEEHGAQLGYPTPPGAYQGRSLSELATVVLKRTLSGVNLARQGICPRCWGATTVDYPRETEDSEEEWADYETHVSCERCWYGLEPPLRILLASVPSVQGFYTEHGHGLGEIIFGPQSIANADTCQVACETTDPVTATATIALGDDTLDVELDENCRVTALSSE</sequence>
<name>A0A1G8SQX2_9EURY</name>
<dbReference type="Gene3D" id="1.10.10.10">
    <property type="entry name" value="Winged helix-like DNA-binding domain superfamily/Winged helix DNA-binding domain"/>
    <property type="match status" value="1"/>
</dbReference>
<dbReference type="Pfam" id="PF24038">
    <property type="entry name" value="DUF7347"/>
    <property type="match status" value="1"/>
</dbReference>
<proteinExistence type="predicted"/>
<gene>
    <name evidence="3" type="ORF">SAMN05216226_102104</name>
</gene>
<evidence type="ECO:0000313" key="3">
    <source>
        <dbReference type="EMBL" id="SDJ31632.1"/>
    </source>
</evidence>
<feature type="domain" description="DUF7351" evidence="2">
    <location>
        <begin position="112"/>
        <end position="288"/>
    </location>
</feature>
<accession>A0A1G8SQX2</accession>
<dbReference type="InterPro" id="IPR055775">
    <property type="entry name" value="DUF7351"/>
</dbReference>
<keyword evidence="4" id="KW-1185">Reference proteome</keyword>
<evidence type="ECO:0000259" key="1">
    <source>
        <dbReference type="Pfam" id="PF24038"/>
    </source>
</evidence>
<dbReference type="AlphaFoldDB" id="A0A1G8SQX2"/>
<evidence type="ECO:0000313" key="4">
    <source>
        <dbReference type="Proteomes" id="UP000198856"/>
    </source>
</evidence>
<dbReference type="Pfam" id="PF24042">
    <property type="entry name" value="DUF7351"/>
    <property type="match status" value="1"/>
</dbReference>
<evidence type="ECO:0000259" key="2">
    <source>
        <dbReference type="Pfam" id="PF24042"/>
    </source>
</evidence>
<feature type="domain" description="DUF7347" evidence="1">
    <location>
        <begin position="13"/>
        <end position="92"/>
    </location>
</feature>
<dbReference type="Proteomes" id="UP000198856">
    <property type="component" value="Unassembled WGS sequence"/>
</dbReference>
<dbReference type="RefSeq" id="WP_092699048.1">
    <property type="nucleotide sequence ID" value="NZ_FNFC01000002.1"/>
</dbReference>
<dbReference type="InterPro" id="IPR036388">
    <property type="entry name" value="WH-like_DNA-bd_sf"/>
</dbReference>